<comment type="caution">
    <text evidence="1">The sequence shown here is derived from an EMBL/GenBank/DDBJ whole genome shotgun (WGS) entry which is preliminary data.</text>
</comment>
<organism evidence="1 2">
    <name type="scientific">Barnesiella viscericola</name>
    <dbReference type="NCBI Taxonomy" id="397865"/>
    <lineage>
        <taxon>Bacteria</taxon>
        <taxon>Pseudomonadati</taxon>
        <taxon>Bacteroidota</taxon>
        <taxon>Bacteroidia</taxon>
        <taxon>Bacteroidales</taxon>
        <taxon>Barnesiellaceae</taxon>
        <taxon>Barnesiella</taxon>
    </lineage>
</organism>
<protein>
    <submittedName>
        <fullName evidence="1">Uncharacterized protein</fullName>
    </submittedName>
</protein>
<dbReference type="EMBL" id="DYUD01000011">
    <property type="protein sequence ID" value="HJG88470.1"/>
    <property type="molecule type" value="Genomic_DNA"/>
</dbReference>
<name>A0A921MQ51_9BACT</name>
<sequence>MEASEQKLFSALCGTFCAAVEKARAESMSLTDMYVQVKYDDQQVVVYDDADGVLAQATIEELDEWRTAHEGEPSEAALIALLRKVLEHDEVNQALHTLDFISPFSVVLVNADLEPVADLVTLDDENVYLHDDFWEKMDKELDDFFEQLMADTK</sequence>
<evidence type="ECO:0000313" key="1">
    <source>
        <dbReference type="EMBL" id="HJG88470.1"/>
    </source>
</evidence>
<reference evidence="1" key="1">
    <citation type="journal article" date="2021" name="PeerJ">
        <title>Extensive microbial diversity within the chicken gut microbiome revealed by metagenomics and culture.</title>
        <authorList>
            <person name="Gilroy R."/>
            <person name="Ravi A."/>
            <person name="Getino M."/>
            <person name="Pursley I."/>
            <person name="Horton D.L."/>
            <person name="Alikhan N.F."/>
            <person name="Baker D."/>
            <person name="Gharbi K."/>
            <person name="Hall N."/>
            <person name="Watson M."/>
            <person name="Adriaenssens E.M."/>
            <person name="Foster-Nyarko E."/>
            <person name="Jarju S."/>
            <person name="Secka A."/>
            <person name="Antonio M."/>
            <person name="Oren A."/>
            <person name="Chaudhuri R.R."/>
            <person name="La Ragione R."/>
            <person name="Hildebrand F."/>
            <person name="Pallen M.J."/>
        </authorList>
    </citation>
    <scope>NUCLEOTIDE SEQUENCE</scope>
    <source>
        <strain evidence="1">CHK121-7720</strain>
    </source>
</reference>
<dbReference type="AlphaFoldDB" id="A0A921MQ51"/>
<dbReference type="RefSeq" id="WP_273305508.1">
    <property type="nucleotide sequence ID" value="NZ_DYUD01000011.1"/>
</dbReference>
<gene>
    <name evidence="1" type="ORF">K8U91_03185</name>
</gene>
<reference evidence="1" key="2">
    <citation type="submission" date="2021-09" db="EMBL/GenBank/DDBJ databases">
        <authorList>
            <person name="Gilroy R."/>
        </authorList>
    </citation>
    <scope>NUCLEOTIDE SEQUENCE</scope>
    <source>
        <strain evidence="1">CHK121-7720</strain>
    </source>
</reference>
<proteinExistence type="predicted"/>
<dbReference type="Proteomes" id="UP000757103">
    <property type="component" value="Unassembled WGS sequence"/>
</dbReference>
<accession>A0A921MQ51</accession>
<evidence type="ECO:0000313" key="2">
    <source>
        <dbReference type="Proteomes" id="UP000757103"/>
    </source>
</evidence>